<protein>
    <recommendedName>
        <fullName evidence="8">Secreted protein</fullName>
    </recommendedName>
</protein>
<dbReference type="EMBL" id="JAYMGO010000005">
    <property type="protein sequence ID" value="KAL1273502.1"/>
    <property type="molecule type" value="Genomic_DNA"/>
</dbReference>
<proteinExistence type="predicted"/>
<keyword evidence="3" id="KW-0378">Hydrolase</keyword>
<evidence type="ECO:0000313" key="6">
    <source>
        <dbReference type="EMBL" id="KAL1273502.1"/>
    </source>
</evidence>
<evidence type="ECO:0000256" key="2">
    <source>
        <dbReference type="ARBA" id="ARBA00022759"/>
    </source>
</evidence>
<dbReference type="Pfam" id="PF01771">
    <property type="entry name" value="Viral_alk_exo"/>
    <property type="match status" value="1"/>
</dbReference>
<keyword evidence="4" id="KW-0269">Exonuclease</keyword>
<dbReference type="InterPro" id="IPR034720">
    <property type="entry name" value="Viral_alk_exo"/>
</dbReference>
<keyword evidence="5" id="KW-0732">Signal</keyword>
<gene>
    <name evidence="6" type="ORF">QQF64_026316</name>
</gene>
<feature type="chain" id="PRO_5045045174" description="Secreted protein" evidence="5">
    <location>
        <begin position="19"/>
        <end position="131"/>
    </location>
</feature>
<feature type="signal peptide" evidence="5">
    <location>
        <begin position="1"/>
        <end position="18"/>
    </location>
</feature>
<evidence type="ECO:0000313" key="7">
    <source>
        <dbReference type="Proteomes" id="UP001558613"/>
    </source>
</evidence>
<evidence type="ECO:0000256" key="5">
    <source>
        <dbReference type="SAM" id="SignalP"/>
    </source>
</evidence>
<keyword evidence="7" id="KW-1185">Reference proteome</keyword>
<name>A0ABR3N9G9_9TELE</name>
<evidence type="ECO:0000256" key="4">
    <source>
        <dbReference type="ARBA" id="ARBA00022839"/>
    </source>
</evidence>
<keyword evidence="2" id="KW-0255">Endonuclease</keyword>
<organism evidence="6 7">
    <name type="scientific">Cirrhinus molitorella</name>
    <name type="common">mud carp</name>
    <dbReference type="NCBI Taxonomy" id="172907"/>
    <lineage>
        <taxon>Eukaryota</taxon>
        <taxon>Metazoa</taxon>
        <taxon>Chordata</taxon>
        <taxon>Craniata</taxon>
        <taxon>Vertebrata</taxon>
        <taxon>Euteleostomi</taxon>
        <taxon>Actinopterygii</taxon>
        <taxon>Neopterygii</taxon>
        <taxon>Teleostei</taxon>
        <taxon>Ostariophysi</taxon>
        <taxon>Cypriniformes</taxon>
        <taxon>Cyprinidae</taxon>
        <taxon>Labeoninae</taxon>
        <taxon>Labeonini</taxon>
        <taxon>Cirrhinus</taxon>
    </lineage>
</organism>
<dbReference type="Proteomes" id="UP001558613">
    <property type="component" value="Unassembled WGS sequence"/>
</dbReference>
<accession>A0ABR3N9G9</accession>
<evidence type="ECO:0000256" key="3">
    <source>
        <dbReference type="ARBA" id="ARBA00022801"/>
    </source>
</evidence>
<reference evidence="6 7" key="1">
    <citation type="submission" date="2023-09" db="EMBL/GenBank/DDBJ databases">
        <authorList>
            <person name="Wang M."/>
        </authorList>
    </citation>
    <scope>NUCLEOTIDE SEQUENCE [LARGE SCALE GENOMIC DNA]</scope>
    <source>
        <strain evidence="6">GT-2023</strain>
        <tissue evidence="6">Liver</tissue>
    </source>
</reference>
<evidence type="ECO:0000256" key="1">
    <source>
        <dbReference type="ARBA" id="ARBA00022722"/>
    </source>
</evidence>
<evidence type="ECO:0008006" key="8">
    <source>
        <dbReference type="Google" id="ProtNLM"/>
    </source>
</evidence>
<comment type="caution">
    <text evidence="6">The sequence shown here is derived from an EMBL/GenBank/DDBJ whole genome shotgun (WGS) entry which is preliminary data.</text>
</comment>
<sequence length="131" mass="15210">MPFLFLLFVFVSLPAAEPQRLHSIECLWLYLSRSSEKSASVPFVKAECPSVSSRDIVKHAEAPTFPTLPLDGYRLEGRFKFVPNYHRMWFLESLAVTQELSTIIEADTRDQSQSPLWNQMRRPRITSSRFM</sequence>
<keyword evidence="1" id="KW-0540">Nuclease</keyword>